<proteinExistence type="predicted"/>
<dbReference type="STRING" id="377629.TERTU_1694"/>
<accession>C5BU36</accession>
<protein>
    <submittedName>
        <fullName evidence="1">Uncharacterized protein</fullName>
    </submittedName>
</protein>
<keyword evidence="2" id="KW-1185">Reference proteome</keyword>
<dbReference type="AlphaFoldDB" id="C5BU36"/>
<organism evidence="1 2">
    <name type="scientific">Teredinibacter turnerae (strain ATCC 39867 / T7901)</name>
    <dbReference type="NCBI Taxonomy" id="377629"/>
    <lineage>
        <taxon>Bacteria</taxon>
        <taxon>Pseudomonadati</taxon>
        <taxon>Pseudomonadota</taxon>
        <taxon>Gammaproteobacteria</taxon>
        <taxon>Cellvibrionales</taxon>
        <taxon>Cellvibrionaceae</taxon>
        <taxon>Teredinibacter</taxon>
    </lineage>
</organism>
<dbReference type="EMBL" id="CP001614">
    <property type="protein sequence ID" value="ACR12690.1"/>
    <property type="molecule type" value="Genomic_DNA"/>
</dbReference>
<evidence type="ECO:0000313" key="1">
    <source>
        <dbReference type="EMBL" id="ACR12690.1"/>
    </source>
</evidence>
<reference evidence="1 2" key="1">
    <citation type="journal article" date="2009" name="PLoS ONE">
        <title>The complete genome of Teredinibacter turnerae T7901: an intracellular endosymbiont of marine wood-boring bivalves (shipworms).</title>
        <authorList>
            <person name="Yang J.C."/>
            <person name="Madupu R."/>
            <person name="Durkin A.S."/>
            <person name="Ekborg N.A."/>
            <person name="Pedamallu C.S."/>
            <person name="Hostetler J.B."/>
            <person name="Radune D."/>
            <person name="Toms B.S."/>
            <person name="Henrissat B."/>
            <person name="Coutinho P.M."/>
            <person name="Schwarz S."/>
            <person name="Field L."/>
            <person name="Trindade-Silva A.E."/>
            <person name="Soares C.A.G."/>
            <person name="Elshahawi S."/>
            <person name="Hanora A."/>
            <person name="Schmidt E.W."/>
            <person name="Haygood M.G."/>
            <person name="Posfai J."/>
            <person name="Benner J."/>
            <person name="Madinger C."/>
            <person name="Nove J."/>
            <person name="Anton B."/>
            <person name="Chaudhary K."/>
            <person name="Foster J."/>
            <person name="Holman A."/>
            <person name="Kumar S."/>
            <person name="Lessard P.A."/>
            <person name="Luyten Y.A."/>
            <person name="Slatko B."/>
            <person name="Wood N."/>
            <person name="Wu B."/>
            <person name="Teplitski M."/>
            <person name="Mougous J.D."/>
            <person name="Ward N."/>
            <person name="Eisen J.A."/>
            <person name="Badger J.H."/>
            <person name="Distel D.L."/>
        </authorList>
    </citation>
    <scope>NUCLEOTIDE SEQUENCE [LARGE SCALE GENOMIC DNA]</scope>
    <source>
        <strain evidence="2">ATCC 39867 / T7901</strain>
    </source>
</reference>
<dbReference type="Proteomes" id="UP000009080">
    <property type="component" value="Chromosome"/>
</dbReference>
<gene>
    <name evidence="1" type="ordered locus">TERTU_1694</name>
</gene>
<dbReference type="KEGG" id="ttu:TERTU_1694"/>
<sequence length="55" mass="6281">MKQRLPRLIQFTNSLKITANIQIHSTPSITKTGKGIDIHTHHIKLFINTVFRNAS</sequence>
<dbReference type="HOGENOM" id="CLU_3030920_0_0_6"/>
<evidence type="ECO:0000313" key="2">
    <source>
        <dbReference type="Proteomes" id="UP000009080"/>
    </source>
</evidence>
<name>C5BU36_TERTT</name>